<comment type="similarity">
    <text evidence="2">Belongs to the thymidylate synthase family.</text>
</comment>
<gene>
    <name evidence="12" type="ORF">QBC33DRAFT_612715</name>
</gene>
<dbReference type="EC" id="2.1.1.45" evidence="4"/>
<evidence type="ECO:0000256" key="7">
    <source>
        <dbReference type="ARBA" id="ARBA00022679"/>
    </source>
</evidence>
<dbReference type="GO" id="GO:0004799">
    <property type="term" value="F:thymidylate synthase activity"/>
    <property type="evidence" value="ECO:0007669"/>
    <property type="project" value="UniProtKB-EC"/>
</dbReference>
<dbReference type="InterPro" id="IPR023451">
    <property type="entry name" value="Thymidate_synth/dCMP_Mease_dom"/>
</dbReference>
<comment type="pathway">
    <text evidence="1">Pyrimidine metabolism; dTTP biosynthesis.</text>
</comment>
<dbReference type="InterPro" id="IPR036926">
    <property type="entry name" value="Thymidate_synth/dCMP_Mease_sf"/>
</dbReference>
<dbReference type="Pfam" id="PF00303">
    <property type="entry name" value="Thymidylat_synt"/>
    <property type="match status" value="1"/>
</dbReference>
<proteinExistence type="inferred from homology"/>
<name>A0AAJ0BZN0_9PEZI</name>
<dbReference type="RefSeq" id="XP_060281219.1">
    <property type="nucleotide sequence ID" value="XM_060432505.1"/>
</dbReference>
<dbReference type="GO" id="GO:0032259">
    <property type="term" value="P:methylation"/>
    <property type="evidence" value="ECO:0007669"/>
    <property type="project" value="UniProtKB-KW"/>
</dbReference>
<evidence type="ECO:0000256" key="10">
    <source>
        <dbReference type="PROSITE-ProRule" id="PRU10016"/>
    </source>
</evidence>
<dbReference type="PROSITE" id="PS00091">
    <property type="entry name" value="THYMIDYLATE_SYNTHASE"/>
    <property type="match status" value="1"/>
</dbReference>
<dbReference type="GO" id="GO:0006231">
    <property type="term" value="P:dTMP biosynthetic process"/>
    <property type="evidence" value="ECO:0007669"/>
    <property type="project" value="InterPro"/>
</dbReference>
<feature type="active site" evidence="10">
    <location>
        <position position="194"/>
    </location>
</feature>
<dbReference type="HAMAP" id="MF_00008">
    <property type="entry name" value="Thymidy_synth_bact"/>
    <property type="match status" value="1"/>
</dbReference>
<dbReference type="PRINTS" id="PR00108">
    <property type="entry name" value="THYMDSNTHASE"/>
</dbReference>
<dbReference type="GeneID" id="85315692"/>
<evidence type="ECO:0000256" key="4">
    <source>
        <dbReference type="ARBA" id="ARBA00011947"/>
    </source>
</evidence>
<keyword evidence="8" id="KW-0545">Nucleotide biosynthesis</keyword>
<dbReference type="Proteomes" id="UP001244011">
    <property type="component" value="Unassembled WGS sequence"/>
</dbReference>
<accession>A0AAJ0BZN0</accession>
<organism evidence="12 13">
    <name type="scientific">Phialemonium atrogriseum</name>
    <dbReference type="NCBI Taxonomy" id="1093897"/>
    <lineage>
        <taxon>Eukaryota</taxon>
        <taxon>Fungi</taxon>
        <taxon>Dikarya</taxon>
        <taxon>Ascomycota</taxon>
        <taxon>Pezizomycotina</taxon>
        <taxon>Sordariomycetes</taxon>
        <taxon>Sordariomycetidae</taxon>
        <taxon>Cephalothecales</taxon>
        <taxon>Cephalothecaceae</taxon>
        <taxon>Phialemonium</taxon>
    </lineage>
</organism>
<keyword evidence="13" id="KW-1185">Reference proteome</keyword>
<comment type="caution">
    <text evidence="12">The sequence shown here is derived from an EMBL/GenBank/DDBJ whole genome shotgun (WGS) entry which is preliminary data.</text>
</comment>
<dbReference type="EMBL" id="MU839017">
    <property type="protein sequence ID" value="KAK1765006.1"/>
    <property type="molecule type" value="Genomic_DNA"/>
</dbReference>
<dbReference type="PANTHER" id="PTHR11548:SF2">
    <property type="entry name" value="THYMIDYLATE SYNTHASE"/>
    <property type="match status" value="1"/>
</dbReference>
<evidence type="ECO:0000256" key="9">
    <source>
        <dbReference type="ARBA" id="ARBA00047344"/>
    </source>
</evidence>
<dbReference type="FunFam" id="3.30.572.10:FF:000005">
    <property type="entry name" value="Thymidylate synthase"/>
    <property type="match status" value="1"/>
</dbReference>
<dbReference type="PANTHER" id="PTHR11548">
    <property type="entry name" value="THYMIDYLATE SYNTHASE 1"/>
    <property type="match status" value="1"/>
</dbReference>
<dbReference type="CDD" id="cd00351">
    <property type="entry name" value="TS_Pyrimidine_HMase"/>
    <property type="match status" value="1"/>
</dbReference>
<dbReference type="GO" id="GO:0005829">
    <property type="term" value="C:cytosol"/>
    <property type="evidence" value="ECO:0007669"/>
    <property type="project" value="TreeGrafter"/>
</dbReference>
<dbReference type="InterPro" id="IPR020940">
    <property type="entry name" value="Thymidylate_synthase_AS"/>
</dbReference>
<evidence type="ECO:0000256" key="5">
    <source>
        <dbReference type="ARBA" id="ARBA00015931"/>
    </source>
</evidence>
<dbReference type="GO" id="GO:0005739">
    <property type="term" value="C:mitochondrion"/>
    <property type="evidence" value="ECO:0007669"/>
    <property type="project" value="TreeGrafter"/>
</dbReference>
<dbReference type="InterPro" id="IPR045097">
    <property type="entry name" value="Thymidate_synth/dCMP_Mease"/>
</dbReference>
<evidence type="ECO:0000256" key="2">
    <source>
        <dbReference type="ARBA" id="ARBA00009972"/>
    </source>
</evidence>
<sequence>MTAARSDSATCIPPASGVATSRHEEHQYLDLVREILDHGELRRDRTGTGTYSLFAERLKFSLNRDGTPILPLLTTKRVFHRAVIAELLWFIEGSTSSLPLSAAGVKIWDGNGSREFLDGLGLTHRAVGDLGPVYGFQWRHFGAEYVDAGTDYAGQGVDQLADIIHKLRTNPYDRRLVLTAWNPSDLKKMVLPPCHMFAQFYVSFPRSRDSRAAAAADEPPEGDTKPKGHLHCQLYQRSCDMGLGVPFNIASYALLTHMVAHVCDLVPGSLTHVMGDAHVYLDHVEALETQLDREPREFPELEIARDKGGSIDGWKVEDFVIKGYNPHKSIPMKMSV</sequence>
<dbReference type="AlphaFoldDB" id="A0AAJ0BZN0"/>
<evidence type="ECO:0000256" key="3">
    <source>
        <dbReference type="ARBA" id="ARBA00011738"/>
    </source>
</evidence>
<comment type="subunit">
    <text evidence="3">Homodimer.</text>
</comment>
<evidence type="ECO:0000256" key="8">
    <source>
        <dbReference type="ARBA" id="ARBA00022727"/>
    </source>
</evidence>
<keyword evidence="7" id="KW-0808">Transferase</keyword>
<evidence type="ECO:0000259" key="11">
    <source>
        <dbReference type="Pfam" id="PF00303"/>
    </source>
</evidence>
<feature type="domain" description="Thymidylate synthase/dCMP hydroxymethylase" evidence="11">
    <location>
        <begin position="26"/>
        <end position="336"/>
    </location>
</feature>
<evidence type="ECO:0000256" key="6">
    <source>
        <dbReference type="ARBA" id="ARBA00022603"/>
    </source>
</evidence>
<evidence type="ECO:0000313" key="13">
    <source>
        <dbReference type="Proteomes" id="UP001244011"/>
    </source>
</evidence>
<dbReference type="SUPFAM" id="SSF55831">
    <property type="entry name" value="Thymidylate synthase/dCMP hydroxymethylase"/>
    <property type="match status" value="1"/>
</dbReference>
<protein>
    <recommendedName>
        <fullName evidence="5">Thymidylate synthase</fullName>
        <ecNumber evidence="4">2.1.1.45</ecNumber>
    </recommendedName>
</protein>
<keyword evidence="6" id="KW-0489">Methyltransferase</keyword>
<evidence type="ECO:0000256" key="1">
    <source>
        <dbReference type="ARBA" id="ARBA00004992"/>
    </source>
</evidence>
<evidence type="ECO:0000313" key="12">
    <source>
        <dbReference type="EMBL" id="KAK1765006.1"/>
    </source>
</evidence>
<comment type="catalytic activity">
    <reaction evidence="9">
        <text>dUMP + (6R)-5,10-methylene-5,6,7,8-tetrahydrofolate = 7,8-dihydrofolate + dTMP</text>
        <dbReference type="Rhea" id="RHEA:12104"/>
        <dbReference type="ChEBI" id="CHEBI:15636"/>
        <dbReference type="ChEBI" id="CHEBI:57451"/>
        <dbReference type="ChEBI" id="CHEBI:63528"/>
        <dbReference type="ChEBI" id="CHEBI:246422"/>
        <dbReference type="EC" id="2.1.1.45"/>
    </reaction>
</comment>
<reference evidence="12" key="1">
    <citation type="submission" date="2023-06" db="EMBL/GenBank/DDBJ databases">
        <title>Genome-scale phylogeny and comparative genomics of the fungal order Sordariales.</title>
        <authorList>
            <consortium name="Lawrence Berkeley National Laboratory"/>
            <person name="Hensen N."/>
            <person name="Bonometti L."/>
            <person name="Westerberg I."/>
            <person name="Brannstrom I.O."/>
            <person name="Guillou S."/>
            <person name="Cros-Aarteil S."/>
            <person name="Calhoun S."/>
            <person name="Haridas S."/>
            <person name="Kuo A."/>
            <person name="Mondo S."/>
            <person name="Pangilinan J."/>
            <person name="Riley R."/>
            <person name="Labutti K."/>
            <person name="Andreopoulos B."/>
            <person name="Lipzen A."/>
            <person name="Chen C."/>
            <person name="Yanf M."/>
            <person name="Daum C."/>
            <person name="Ng V."/>
            <person name="Clum A."/>
            <person name="Steindorff A."/>
            <person name="Ohm R."/>
            <person name="Martin F."/>
            <person name="Silar P."/>
            <person name="Natvig D."/>
            <person name="Lalanne C."/>
            <person name="Gautier V."/>
            <person name="Ament-Velasquez S.L."/>
            <person name="Kruys A."/>
            <person name="Hutchinson M.I."/>
            <person name="Powell A.J."/>
            <person name="Barry K."/>
            <person name="Miller A.N."/>
            <person name="Grigoriev I.V."/>
            <person name="Debuchy R."/>
            <person name="Gladieux P."/>
            <person name="Thoren M.H."/>
            <person name="Johannesson H."/>
        </authorList>
    </citation>
    <scope>NUCLEOTIDE SEQUENCE</scope>
    <source>
        <strain evidence="12">8032-3</strain>
    </source>
</reference>
<dbReference type="InterPro" id="IPR000398">
    <property type="entry name" value="Thymidylate_synthase"/>
</dbReference>
<dbReference type="NCBIfam" id="TIGR03284">
    <property type="entry name" value="thym_sym"/>
    <property type="match status" value="2"/>
</dbReference>
<dbReference type="Gene3D" id="3.30.572.10">
    <property type="entry name" value="Thymidylate synthase/dCMP hydroxymethylase domain"/>
    <property type="match status" value="1"/>
</dbReference>